<keyword evidence="2" id="KW-0472">Membrane</keyword>
<protein>
    <submittedName>
        <fullName evidence="3">Uncharacterized protein</fullName>
    </submittedName>
</protein>
<evidence type="ECO:0000313" key="3">
    <source>
        <dbReference type="EMBL" id="ADD43509.1"/>
    </source>
</evidence>
<feature type="region of interest" description="Disordered" evidence="1">
    <location>
        <begin position="66"/>
        <end position="95"/>
    </location>
</feature>
<dbReference type="KEGG" id="sna:Snas_3853"/>
<feature type="region of interest" description="Disordered" evidence="1">
    <location>
        <begin position="122"/>
        <end position="141"/>
    </location>
</feature>
<dbReference type="RefSeq" id="WP_013019080.1">
    <property type="nucleotide sequence ID" value="NC_013947.1"/>
</dbReference>
<feature type="transmembrane region" description="Helical" evidence="2">
    <location>
        <begin position="40"/>
        <end position="61"/>
    </location>
</feature>
<dbReference type="AlphaFoldDB" id="D3PYS6"/>
<organism evidence="3 4">
    <name type="scientific">Stackebrandtia nassauensis (strain DSM 44728 / CIP 108903 / NRRL B-16338 / NBRC 102104 / LLR-40K-21)</name>
    <dbReference type="NCBI Taxonomy" id="446470"/>
    <lineage>
        <taxon>Bacteria</taxon>
        <taxon>Bacillati</taxon>
        <taxon>Actinomycetota</taxon>
        <taxon>Actinomycetes</taxon>
        <taxon>Glycomycetales</taxon>
        <taxon>Glycomycetaceae</taxon>
        <taxon>Stackebrandtia</taxon>
    </lineage>
</organism>
<evidence type="ECO:0000256" key="1">
    <source>
        <dbReference type="SAM" id="MobiDB-lite"/>
    </source>
</evidence>
<name>D3PYS6_STANL</name>
<sequence length="287" mass="30822">MNDQLRRAFSTALGDTEPPSTITPSELAGTGRRKQRNRRIALAGSGTALTLAAVTGIALVLSPATGGLGDDSATDMPGGDSGESPGESSVEGLPDDSFKYATHFAQINFEKVYDEVEYKADGGDEPLQLEPYGEDDPSSPAVGRAVFPDSENENMQVVLYPPGDWSSKAGDINPENPESSRYPVNCWSGETQGSEVTTSCDKKDLGDDGLLRTAVIKEEWANSGIVITYRTALFRTDGTAVVVDTKCSTTNDDERSQCDRDNLLTADADKTEKFVTSLPPIPKEWRD</sequence>
<keyword evidence="4" id="KW-1185">Reference proteome</keyword>
<evidence type="ECO:0000256" key="2">
    <source>
        <dbReference type="SAM" id="Phobius"/>
    </source>
</evidence>
<reference evidence="3 4" key="1">
    <citation type="journal article" date="2009" name="Stand. Genomic Sci.">
        <title>Complete genome sequence of Stackebrandtia nassauensis type strain (LLR-40K-21).</title>
        <authorList>
            <person name="Munk C."/>
            <person name="Lapidus A."/>
            <person name="Copeland A."/>
            <person name="Jando M."/>
            <person name="Mayilraj S."/>
            <person name="Glavina Del Rio T."/>
            <person name="Nolan M."/>
            <person name="Chen F."/>
            <person name="Lucas S."/>
            <person name="Tice H."/>
            <person name="Cheng J.F."/>
            <person name="Han C."/>
            <person name="Detter J.C."/>
            <person name="Bruce D."/>
            <person name="Goodwin L."/>
            <person name="Chain P."/>
            <person name="Pitluck S."/>
            <person name="Goker M."/>
            <person name="Ovchinikova G."/>
            <person name="Pati A."/>
            <person name="Ivanova N."/>
            <person name="Mavromatis K."/>
            <person name="Chen A."/>
            <person name="Palaniappan K."/>
            <person name="Land M."/>
            <person name="Hauser L."/>
            <person name="Chang Y.J."/>
            <person name="Jeffries C.D."/>
            <person name="Bristow J."/>
            <person name="Eisen J.A."/>
            <person name="Markowitz V."/>
            <person name="Hugenholtz P."/>
            <person name="Kyrpides N.C."/>
            <person name="Klenk H.P."/>
        </authorList>
    </citation>
    <scope>NUCLEOTIDE SEQUENCE [LARGE SCALE GENOMIC DNA]</scope>
    <source>
        <strain evidence="4">DSM 44728 / CIP 108903 / NRRL B-16338 / NBRC 102104 / LLR-40K-21</strain>
    </source>
</reference>
<dbReference type="Proteomes" id="UP000000844">
    <property type="component" value="Chromosome"/>
</dbReference>
<proteinExistence type="predicted"/>
<dbReference type="STRING" id="446470.Snas_3853"/>
<feature type="region of interest" description="Disordered" evidence="1">
    <location>
        <begin position="1"/>
        <end position="36"/>
    </location>
</feature>
<keyword evidence="2" id="KW-1133">Transmembrane helix</keyword>
<dbReference type="EMBL" id="CP001778">
    <property type="protein sequence ID" value="ADD43509.1"/>
    <property type="molecule type" value="Genomic_DNA"/>
</dbReference>
<dbReference type="HOGENOM" id="CLU_969465_0_0_11"/>
<evidence type="ECO:0000313" key="4">
    <source>
        <dbReference type="Proteomes" id="UP000000844"/>
    </source>
</evidence>
<keyword evidence="2" id="KW-0812">Transmembrane</keyword>
<accession>D3PYS6</accession>
<gene>
    <name evidence="3" type="ordered locus">Snas_3853</name>
</gene>
<feature type="compositionally biased region" description="Low complexity" evidence="1">
    <location>
        <begin position="82"/>
        <end position="92"/>
    </location>
</feature>